<keyword evidence="1" id="KW-1185">Reference proteome</keyword>
<protein>
    <submittedName>
        <fullName evidence="2">BCAS3 domain-containing protein</fullName>
    </submittedName>
</protein>
<dbReference type="WBParaSite" id="ACAC_0000379101-mRNA-1">
    <property type="protein sequence ID" value="ACAC_0000379101-mRNA-1"/>
    <property type="gene ID" value="ACAC_0000379101"/>
</dbReference>
<name>A0A0K0D146_ANGCA</name>
<reference evidence="2" key="2">
    <citation type="submission" date="2017-02" db="UniProtKB">
        <authorList>
            <consortium name="WormBaseParasite"/>
        </authorList>
    </citation>
    <scope>IDENTIFICATION</scope>
</reference>
<sequence>MPSPGVNDCLLVPTCIRCFVTKNPPRPLLVFSNKARSIMFVDLSSRKCAAELNAPQSIHEVETWQSKDNAEVILTSFTGAQWIIPLENGDRGVTEEEERLYRSRYPQASLPNPYRDLPPGQLPSAGAYSHALAAPQLSFDHKALDTTTIQAPPLRLNPYQLGVLPGPIQGISLVDIQQQPLVRAYKVFFSLFL</sequence>
<evidence type="ECO:0000313" key="1">
    <source>
        <dbReference type="Proteomes" id="UP000035642"/>
    </source>
</evidence>
<dbReference type="AlphaFoldDB" id="A0A0K0D146"/>
<reference evidence="1" key="1">
    <citation type="submission" date="2012-09" db="EMBL/GenBank/DDBJ databases">
        <authorList>
            <person name="Martin A.A."/>
        </authorList>
    </citation>
    <scope>NUCLEOTIDE SEQUENCE</scope>
</reference>
<accession>A0A0K0D146</accession>
<dbReference type="STRING" id="6313.A0A0K0D146"/>
<evidence type="ECO:0000313" key="2">
    <source>
        <dbReference type="WBParaSite" id="ACAC_0000379101-mRNA-1"/>
    </source>
</evidence>
<organism evidence="1 2">
    <name type="scientific">Angiostrongylus cantonensis</name>
    <name type="common">Rat lungworm</name>
    <dbReference type="NCBI Taxonomy" id="6313"/>
    <lineage>
        <taxon>Eukaryota</taxon>
        <taxon>Metazoa</taxon>
        <taxon>Ecdysozoa</taxon>
        <taxon>Nematoda</taxon>
        <taxon>Chromadorea</taxon>
        <taxon>Rhabditida</taxon>
        <taxon>Rhabditina</taxon>
        <taxon>Rhabditomorpha</taxon>
        <taxon>Strongyloidea</taxon>
        <taxon>Metastrongylidae</taxon>
        <taxon>Angiostrongylus</taxon>
    </lineage>
</organism>
<dbReference type="Proteomes" id="UP000035642">
    <property type="component" value="Unassembled WGS sequence"/>
</dbReference>
<proteinExistence type="predicted"/>